<organism evidence="1 2">
    <name type="scientific">Clostridium intestinale</name>
    <dbReference type="NCBI Taxonomy" id="36845"/>
    <lineage>
        <taxon>Bacteria</taxon>
        <taxon>Bacillati</taxon>
        <taxon>Bacillota</taxon>
        <taxon>Clostridia</taxon>
        <taxon>Eubacteriales</taxon>
        <taxon>Clostridiaceae</taxon>
        <taxon>Clostridium</taxon>
    </lineage>
</organism>
<dbReference type="EMBL" id="CP059378">
    <property type="protein sequence ID" value="QLY80370.1"/>
    <property type="molecule type" value="Genomic_DNA"/>
</dbReference>
<dbReference type="AlphaFoldDB" id="A0A7D6VUK4"/>
<protein>
    <submittedName>
        <fullName evidence="1">Uncharacterized protein</fullName>
    </submittedName>
</protein>
<sequence>MRATHEEYDSNINKLIIRDIKIYDENSVTSLKEIIKKLVRGRKFYFEFVREDFFLEEHELVKYRKEVPQYFKESKDYEVKFKIDETRFRSIGCLDITEETYNQVISFWKYFETLVFFNPTSTLEWERFDKAFNRKKAEVQTIDLLENEYADSVFIKGHDGDNLIFMYNNKFDKSLILNIIKTINIDN</sequence>
<gene>
    <name evidence="1" type="ORF">HZF06_01955</name>
</gene>
<dbReference type="RefSeq" id="WP_181602222.1">
    <property type="nucleotide sequence ID" value="NZ_CP059378.1"/>
</dbReference>
<evidence type="ECO:0000313" key="2">
    <source>
        <dbReference type="Proteomes" id="UP000512286"/>
    </source>
</evidence>
<name>A0A7D6VUK4_9CLOT</name>
<dbReference type="KEGG" id="cint:HZF06_01955"/>
<evidence type="ECO:0000313" key="1">
    <source>
        <dbReference type="EMBL" id="QLY80370.1"/>
    </source>
</evidence>
<proteinExistence type="predicted"/>
<dbReference type="Proteomes" id="UP000512286">
    <property type="component" value="Chromosome"/>
</dbReference>
<accession>A0A7D6VUK4</accession>
<reference evidence="1 2" key="1">
    <citation type="submission" date="2020-07" db="EMBL/GenBank/DDBJ databases">
        <title>Electron transfer.</title>
        <authorList>
            <person name="Huang L."/>
            <person name="Liu X."/>
            <person name="Zhou S."/>
        </authorList>
    </citation>
    <scope>NUCLEOTIDE SEQUENCE [LARGE SCALE GENOMIC DNA]</scope>
    <source>
        <strain evidence="1 2">Lx1</strain>
    </source>
</reference>